<organism evidence="2 3">
    <name type="scientific">Salinispora arenicola</name>
    <dbReference type="NCBI Taxonomy" id="168697"/>
    <lineage>
        <taxon>Bacteria</taxon>
        <taxon>Bacillati</taxon>
        <taxon>Actinomycetota</taxon>
        <taxon>Actinomycetes</taxon>
        <taxon>Micromonosporales</taxon>
        <taxon>Micromonosporaceae</taxon>
        <taxon>Salinispora</taxon>
    </lineage>
</organism>
<proteinExistence type="predicted"/>
<protein>
    <submittedName>
        <fullName evidence="2">Uncharacterized protein</fullName>
    </submittedName>
</protein>
<dbReference type="EMBL" id="BOQM01000063">
    <property type="protein sequence ID" value="GIM88154.1"/>
    <property type="molecule type" value="Genomic_DNA"/>
</dbReference>
<dbReference type="Proteomes" id="UP000677457">
    <property type="component" value="Unassembled WGS sequence"/>
</dbReference>
<evidence type="ECO:0000256" key="1">
    <source>
        <dbReference type="SAM" id="MobiDB-lite"/>
    </source>
</evidence>
<evidence type="ECO:0000313" key="3">
    <source>
        <dbReference type="Proteomes" id="UP000677457"/>
    </source>
</evidence>
<feature type="region of interest" description="Disordered" evidence="1">
    <location>
        <begin position="43"/>
        <end position="75"/>
    </location>
</feature>
<accession>A0ABQ4K144</accession>
<comment type="caution">
    <text evidence="2">The sequence shown here is derived from an EMBL/GenBank/DDBJ whole genome shotgun (WGS) entry which is preliminary data.</text>
</comment>
<feature type="compositionally biased region" description="Basic and acidic residues" evidence="1">
    <location>
        <begin position="43"/>
        <end position="52"/>
    </location>
</feature>
<name>A0ABQ4K144_SALAC</name>
<reference evidence="2 3" key="1">
    <citation type="submission" date="2021-03" db="EMBL/GenBank/DDBJ databases">
        <title>Whole genome shotgun sequence of Salinispora arenicola NBRC 105043.</title>
        <authorList>
            <person name="Komaki H."/>
            <person name="Tamura T."/>
        </authorList>
    </citation>
    <scope>NUCLEOTIDE SEQUENCE [LARGE SCALE GENOMIC DNA]</scope>
    <source>
        <strain evidence="2 3">NBRC 105043</strain>
    </source>
</reference>
<keyword evidence="3" id="KW-1185">Reference proteome</keyword>
<gene>
    <name evidence="2" type="ORF">Sar04_48900</name>
</gene>
<sequence>MTYGKRIDTTYVGYHARCPMQMQQQMHVQEPFDRCHALDGRWHGRTHDEKGAHAAATQRGSRPRAATAAMAEESP</sequence>
<evidence type="ECO:0000313" key="2">
    <source>
        <dbReference type="EMBL" id="GIM88154.1"/>
    </source>
</evidence>